<dbReference type="RefSeq" id="YP_003331434.1">
    <property type="nucleotide sequence ID" value="NC_013585.1"/>
</dbReference>
<evidence type="ECO:0000256" key="1">
    <source>
        <dbReference type="SAM" id="Phobius"/>
    </source>
</evidence>
<evidence type="ECO:0000313" key="2">
    <source>
        <dbReference type="EMBL" id="ACZ35814.1"/>
    </source>
</evidence>
<keyword evidence="3" id="KW-1185">Reference proteome</keyword>
<proteinExistence type="predicted"/>
<dbReference type="Proteomes" id="UP000009161">
    <property type="component" value="Segment"/>
</dbReference>
<keyword evidence="1" id="KW-1133">Transmembrane helix</keyword>
<feature type="transmembrane region" description="Helical" evidence="1">
    <location>
        <begin position="7"/>
        <end position="25"/>
    </location>
</feature>
<dbReference type="EMBL" id="FJ870917">
    <property type="protein sequence ID" value="ACZ35814.1"/>
    <property type="molecule type" value="Genomic_DNA"/>
</dbReference>
<sequence>MKKLKVFSIVLTVVSAIFLGYSLYLHRNYAKVNDKAIAIGNMYTKLDPTYTKYFSSPPPSSPWYIQYAPDLILLAGITSVILAFYLSPGLRNGFKTLINKYRKLIDDKKIMKMINAMINVIKEFIWLLIDHLSPILE</sequence>
<keyword evidence="1" id="KW-0812">Transmembrane</keyword>
<reference evidence="2 3" key="1">
    <citation type="journal article" date="2009" name="Environ. Microbiol.">
        <title>Four newly isolated fuselloviruses from extreme geothermal environments reveal unusual morphologies and a possible interviral recombination mechanism.</title>
        <authorList>
            <person name="Redder P."/>
            <person name="Peng X."/>
            <person name="Brugger K."/>
            <person name="Shah S.A."/>
            <person name="Roesch F."/>
            <person name="Greve B."/>
            <person name="She Q."/>
            <person name="Schleper C."/>
            <person name="Forterre P."/>
            <person name="Garrett R.A."/>
            <person name="Prangishvili D."/>
        </authorList>
    </citation>
    <scope>NUCLEOTIDE SEQUENCE [LARGE SCALE GENOMIC DNA]</scope>
</reference>
<dbReference type="KEGG" id="vg:8676792"/>
<evidence type="ECO:0000313" key="3">
    <source>
        <dbReference type="Proteomes" id="UP000009161"/>
    </source>
</evidence>
<organism evidence="2 3">
    <name type="scientific">Betafusellovirus yellowstonense</name>
    <dbReference type="NCBI Taxonomy" id="693629"/>
    <lineage>
        <taxon>Viruses</taxon>
        <taxon>Viruses incertae sedis</taxon>
        <taxon>Fuselloviridae</taxon>
        <taxon>Betafusellovirus</taxon>
    </lineage>
</organism>
<protein>
    <submittedName>
        <fullName evidence="2">Uncharacterized protein</fullName>
    </submittedName>
</protein>
<name>D1GFB3_9VIRU</name>
<keyword evidence="1" id="KW-0472">Membrane</keyword>
<accession>D1GFB3</accession>
<feature type="transmembrane region" description="Helical" evidence="1">
    <location>
        <begin position="71"/>
        <end position="90"/>
    </location>
</feature>
<dbReference type="GeneID" id="8676792"/>